<organism evidence="3 4">
    <name type="scientific">Seminavis robusta</name>
    <dbReference type="NCBI Taxonomy" id="568900"/>
    <lineage>
        <taxon>Eukaryota</taxon>
        <taxon>Sar</taxon>
        <taxon>Stramenopiles</taxon>
        <taxon>Ochrophyta</taxon>
        <taxon>Bacillariophyta</taxon>
        <taxon>Bacillariophyceae</taxon>
        <taxon>Bacillariophycidae</taxon>
        <taxon>Naviculales</taxon>
        <taxon>Naviculaceae</taxon>
        <taxon>Seminavis</taxon>
    </lineage>
</organism>
<dbReference type="GO" id="GO:0006629">
    <property type="term" value="P:lipid metabolic process"/>
    <property type="evidence" value="ECO:0007669"/>
    <property type="project" value="InterPro"/>
</dbReference>
<evidence type="ECO:0000259" key="2">
    <source>
        <dbReference type="Pfam" id="PF01764"/>
    </source>
</evidence>
<feature type="domain" description="Fungal lipase-type" evidence="2">
    <location>
        <begin position="155"/>
        <end position="332"/>
    </location>
</feature>
<dbReference type="Proteomes" id="UP001153069">
    <property type="component" value="Unassembled WGS sequence"/>
</dbReference>
<dbReference type="Pfam" id="PF01764">
    <property type="entry name" value="Lipase_3"/>
    <property type="match status" value="1"/>
</dbReference>
<accession>A0A9N8EIE2</accession>
<feature type="compositionally biased region" description="Polar residues" evidence="1">
    <location>
        <begin position="392"/>
        <end position="410"/>
    </location>
</feature>
<proteinExistence type="predicted"/>
<keyword evidence="4" id="KW-1185">Reference proteome</keyword>
<name>A0A9N8EIE2_9STRA</name>
<dbReference type="InterPro" id="IPR051218">
    <property type="entry name" value="Sec_MonoDiacylglyc_Lipase"/>
</dbReference>
<protein>
    <submittedName>
        <fullName evidence="3">Lipase (Class 3)</fullName>
    </submittedName>
</protein>
<reference evidence="3" key="1">
    <citation type="submission" date="2020-06" db="EMBL/GenBank/DDBJ databases">
        <authorList>
            <consortium name="Plant Systems Biology data submission"/>
        </authorList>
    </citation>
    <scope>NUCLEOTIDE SEQUENCE</scope>
    <source>
        <strain evidence="3">D6</strain>
    </source>
</reference>
<dbReference type="CDD" id="cd00519">
    <property type="entry name" value="Lipase_3"/>
    <property type="match status" value="1"/>
</dbReference>
<dbReference type="EMBL" id="CAICTM010001182">
    <property type="protein sequence ID" value="CAB9521313.1"/>
    <property type="molecule type" value="Genomic_DNA"/>
</dbReference>
<dbReference type="Gene3D" id="3.40.50.1820">
    <property type="entry name" value="alpha/beta hydrolase"/>
    <property type="match status" value="1"/>
</dbReference>
<feature type="region of interest" description="Disordered" evidence="1">
    <location>
        <begin position="392"/>
        <end position="424"/>
    </location>
</feature>
<dbReference type="OrthoDB" id="426718at2759"/>
<comment type="caution">
    <text evidence="3">The sequence shown here is derived from an EMBL/GenBank/DDBJ whole genome shotgun (WGS) entry which is preliminary data.</text>
</comment>
<feature type="region of interest" description="Disordered" evidence="1">
    <location>
        <begin position="497"/>
        <end position="561"/>
    </location>
</feature>
<dbReference type="InterPro" id="IPR002921">
    <property type="entry name" value="Fungal_lipase-type"/>
</dbReference>
<dbReference type="InterPro" id="IPR029058">
    <property type="entry name" value="AB_hydrolase_fold"/>
</dbReference>
<evidence type="ECO:0000313" key="3">
    <source>
        <dbReference type="EMBL" id="CAB9521313.1"/>
    </source>
</evidence>
<dbReference type="SUPFAM" id="SSF53474">
    <property type="entry name" value="alpha/beta-Hydrolases"/>
    <property type="match status" value="1"/>
</dbReference>
<dbReference type="PANTHER" id="PTHR45856">
    <property type="entry name" value="ALPHA/BETA-HYDROLASES SUPERFAMILY PROTEIN"/>
    <property type="match status" value="1"/>
</dbReference>
<sequence length="561" mass="63964">MPPTTRRSSEQLASVLYSRVTKQEDLNRSIYQKFNLKWGDDPLENQGKQGRLYSPKYANQPGGIQLEDAIFGVQMAHLACTDDSEERLQQSSPHTIEALEAIVGERGDAARQPLSTILKDHFDLEMDCWINESGFKKGHAIDTQAFIAHNDDTIVLAYRFSVSMLDWITNLTVSSSEWKPHVDEKRVIPCCANPCQGLFTKYCCSIGKQRKPRVHTGYYNNFVSSIPHIRKYILERLQEPNRKPTKIYLCGESLGAAIATLAFCFILLELPFENIDECPHKVYSVTAGSPRVVDPLMRQIIMDRMQLLRPLDNACIIRLVYNHDLVPHLPFEFLGYDHLEKLVFITSDGDVIINPRLRHTHGFGEVKKIFRQSYWMYDHNATMQTIVDSRYDSTTQPGELNNNNNTITDSQQQDQQEDQEQPFSQRTKTAFELECEATPGPIKDHMPIWYLTFTQNLKERYESVETTVTEFRRNSTWFKSPHDDDAPLVSSSIAGSLLASSGHDPESGRSYLPPLQEAPSSRDDDEDESEEEEEDNIDNNNTAKDSPPPPQEEAAKVEQPS</sequence>
<evidence type="ECO:0000256" key="1">
    <source>
        <dbReference type="SAM" id="MobiDB-lite"/>
    </source>
</evidence>
<evidence type="ECO:0000313" key="4">
    <source>
        <dbReference type="Proteomes" id="UP001153069"/>
    </source>
</evidence>
<feature type="compositionally biased region" description="Acidic residues" evidence="1">
    <location>
        <begin position="523"/>
        <end position="537"/>
    </location>
</feature>
<gene>
    <name evidence="3" type="ORF">SEMRO_1184_G250120.1</name>
</gene>
<dbReference type="AlphaFoldDB" id="A0A9N8EIE2"/>
<dbReference type="PANTHER" id="PTHR45856:SF24">
    <property type="entry name" value="FUNGAL LIPASE-LIKE DOMAIN-CONTAINING PROTEIN"/>
    <property type="match status" value="1"/>
</dbReference>